<sequence length="54" mass="6055">MKNHVLSRSDCLHPDDVGDGTQDYGLMSPSNDRLCVFCYALNSRDGRVRLICIP</sequence>
<dbReference type="AlphaFoldDB" id="A0A0C2WQX4"/>
<gene>
    <name evidence="1" type="ORF">M378DRAFT_163765</name>
</gene>
<keyword evidence="2" id="KW-1185">Reference proteome</keyword>
<evidence type="ECO:0000313" key="2">
    <source>
        <dbReference type="Proteomes" id="UP000054549"/>
    </source>
</evidence>
<dbReference type="Proteomes" id="UP000054549">
    <property type="component" value="Unassembled WGS sequence"/>
</dbReference>
<reference evidence="1 2" key="1">
    <citation type="submission" date="2014-04" db="EMBL/GenBank/DDBJ databases">
        <title>Evolutionary Origins and Diversification of the Mycorrhizal Mutualists.</title>
        <authorList>
            <consortium name="DOE Joint Genome Institute"/>
            <consortium name="Mycorrhizal Genomics Consortium"/>
            <person name="Kohler A."/>
            <person name="Kuo A."/>
            <person name="Nagy L.G."/>
            <person name="Floudas D."/>
            <person name="Copeland A."/>
            <person name="Barry K.W."/>
            <person name="Cichocki N."/>
            <person name="Veneault-Fourrey C."/>
            <person name="LaButti K."/>
            <person name="Lindquist E.A."/>
            <person name="Lipzen A."/>
            <person name="Lundell T."/>
            <person name="Morin E."/>
            <person name="Murat C."/>
            <person name="Riley R."/>
            <person name="Ohm R."/>
            <person name="Sun H."/>
            <person name="Tunlid A."/>
            <person name="Henrissat B."/>
            <person name="Grigoriev I.V."/>
            <person name="Hibbett D.S."/>
            <person name="Martin F."/>
        </authorList>
    </citation>
    <scope>NUCLEOTIDE SEQUENCE [LARGE SCALE GENOMIC DNA]</scope>
    <source>
        <strain evidence="1 2">Koide BX008</strain>
    </source>
</reference>
<accession>A0A0C2WQX4</accession>
<dbReference type="HOGENOM" id="CLU_3049846_0_0_1"/>
<dbReference type="InParanoid" id="A0A0C2WQX4"/>
<organism evidence="1 2">
    <name type="scientific">Amanita muscaria (strain Koide BX008)</name>
    <dbReference type="NCBI Taxonomy" id="946122"/>
    <lineage>
        <taxon>Eukaryota</taxon>
        <taxon>Fungi</taxon>
        <taxon>Dikarya</taxon>
        <taxon>Basidiomycota</taxon>
        <taxon>Agaricomycotina</taxon>
        <taxon>Agaricomycetes</taxon>
        <taxon>Agaricomycetidae</taxon>
        <taxon>Agaricales</taxon>
        <taxon>Pluteineae</taxon>
        <taxon>Amanitaceae</taxon>
        <taxon>Amanita</taxon>
    </lineage>
</organism>
<dbReference type="EMBL" id="KN818253">
    <property type="protein sequence ID" value="KIL64047.1"/>
    <property type="molecule type" value="Genomic_DNA"/>
</dbReference>
<evidence type="ECO:0000313" key="1">
    <source>
        <dbReference type="EMBL" id="KIL64047.1"/>
    </source>
</evidence>
<proteinExistence type="predicted"/>
<protein>
    <submittedName>
        <fullName evidence="1">Uncharacterized protein</fullName>
    </submittedName>
</protein>
<name>A0A0C2WQX4_AMAMK</name>